<dbReference type="InterPro" id="IPR036396">
    <property type="entry name" value="Cyt_P450_sf"/>
</dbReference>
<evidence type="ECO:0000313" key="8">
    <source>
        <dbReference type="EMBL" id="MEQ2168674.1"/>
    </source>
</evidence>
<evidence type="ECO:0000256" key="5">
    <source>
        <dbReference type="ARBA" id="ARBA00023002"/>
    </source>
</evidence>
<dbReference type="PANTHER" id="PTHR24279">
    <property type="entry name" value="CYTOCHROME P450"/>
    <property type="match status" value="1"/>
</dbReference>
<accession>A0ABV0NCN7</accession>
<dbReference type="Proteomes" id="UP001476798">
    <property type="component" value="Unassembled WGS sequence"/>
</dbReference>
<dbReference type="Gene3D" id="1.10.630.10">
    <property type="entry name" value="Cytochrome P450"/>
    <property type="match status" value="1"/>
</dbReference>
<proteinExistence type="inferred from homology"/>
<evidence type="ECO:0000256" key="6">
    <source>
        <dbReference type="ARBA" id="ARBA00023004"/>
    </source>
</evidence>
<evidence type="ECO:0000256" key="2">
    <source>
        <dbReference type="ARBA" id="ARBA00010617"/>
    </source>
</evidence>
<keyword evidence="3" id="KW-0349">Heme</keyword>
<evidence type="ECO:0000256" key="4">
    <source>
        <dbReference type="ARBA" id="ARBA00022723"/>
    </source>
</evidence>
<comment type="caution">
    <text evidence="8">The sequence shown here is derived from an EMBL/GenBank/DDBJ whole genome shotgun (WGS) entry which is preliminary data.</text>
</comment>
<keyword evidence="9" id="KW-1185">Reference proteome</keyword>
<protein>
    <submittedName>
        <fullName evidence="8">Uncharacterized protein</fullName>
    </submittedName>
</protein>
<dbReference type="EMBL" id="JAHRIO010031371">
    <property type="protein sequence ID" value="MEQ2168674.1"/>
    <property type="molecule type" value="Genomic_DNA"/>
</dbReference>
<evidence type="ECO:0000256" key="1">
    <source>
        <dbReference type="ARBA" id="ARBA00001971"/>
    </source>
</evidence>
<keyword evidence="5" id="KW-0560">Oxidoreductase</keyword>
<keyword evidence="7" id="KW-0503">Monooxygenase</keyword>
<comment type="cofactor">
    <cofactor evidence="1">
        <name>heme</name>
        <dbReference type="ChEBI" id="CHEBI:30413"/>
    </cofactor>
</comment>
<keyword evidence="4" id="KW-0479">Metal-binding</keyword>
<keyword evidence="6" id="KW-0408">Iron</keyword>
<organism evidence="8 9">
    <name type="scientific">Goodea atripinnis</name>
    <dbReference type="NCBI Taxonomy" id="208336"/>
    <lineage>
        <taxon>Eukaryota</taxon>
        <taxon>Metazoa</taxon>
        <taxon>Chordata</taxon>
        <taxon>Craniata</taxon>
        <taxon>Vertebrata</taxon>
        <taxon>Euteleostomi</taxon>
        <taxon>Actinopterygii</taxon>
        <taxon>Neopterygii</taxon>
        <taxon>Teleostei</taxon>
        <taxon>Neoteleostei</taxon>
        <taxon>Acanthomorphata</taxon>
        <taxon>Ovalentaria</taxon>
        <taxon>Atherinomorphae</taxon>
        <taxon>Cyprinodontiformes</taxon>
        <taxon>Goodeidae</taxon>
        <taxon>Goodea</taxon>
    </lineage>
</organism>
<evidence type="ECO:0000256" key="7">
    <source>
        <dbReference type="ARBA" id="ARBA00023033"/>
    </source>
</evidence>
<dbReference type="InterPro" id="IPR050479">
    <property type="entry name" value="CYP11_CYP27_families"/>
</dbReference>
<gene>
    <name evidence="8" type="ORF">GOODEAATRI_017228</name>
</gene>
<sequence length="64" mass="7578">IEHKKIYGKIWKSKYGPLIVVNVASAELIEQVLRQEGRHPMRADMQHWRAYRELRNKAHGPLTE</sequence>
<name>A0ABV0NCN7_9TELE</name>
<evidence type="ECO:0000256" key="3">
    <source>
        <dbReference type="ARBA" id="ARBA00022617"/>
    </source>
</evidence>
<dbReference type="PANTHER" id="PTHR24279:SF122">
    <property type="entry name" value="CYTOCHROME P450 FAMILY 27 SUBFAMILY C MEMBER 1"/>
    <property type="match status" value="1"/>
</dbReference>
<evidence type="ECO:0000313" key="9">
    <source>
        <dbReference type="Proteomes" id="UP001476798"/>
    </source>
</evidence>
<feature type="non-terminal residue" evidence="8">
    <location>
        <position position="1"/>
    </location>
</feature>
<comment type="similarity">
    <text evidence="2">Belongs to the cytochrome P450 family.</text>
</comment>
<reference evidence="8 9" key="1">
    <citation type="submission" date="2021-06" db="EMBL/GenBank/DDBJ databases">
        <authorList>
            <person name="Palmer J.M."/>
        </authorList>
    </citation>
    <scope>NUCLEOTIDE SEQUENCE [LARGE SCALE GENOMIC DNA]</scope>
    <source>
        <strain evidence="8 9">GA_2019</strain>
        <tissue evidence="8">Muscle</tissue>
    </source>
</reference>